<protein>
    <submittedName>
        <fullName evidence="8">Putative secreted protein (Por secretion system target)</fullName>
    </submittedName>
</protein>
<feature type="signal peptide" evidence="5">
    <location>
        <begin position="1"/>
        <end position="18"/>
    </location>
</feature>
<dbReference type="OrthoDB" id="9770276at2"/>
<dbReference type="GO" id="GO:0004518">
    <property type="term" value="F:nuclease activity"/>
    <property type="evidence" value="ECO:0007669"/>
    <property type="project" value="UniProtKB-KW"/>
</dbReference>
<keyword evidence="5" id="KW-0732">Signal</keyword>
<proteinExistence type="inferred from homology"/>
<dbReference type="Pfam" id="PF18962">
    <property type="entry name" value="Por_Secre_tail"/>
    <property type="match status" value="1"/>
</dbReference>
<dbReference type="EMBL" id="QREG01000012">
    <property type="protein sequence ID" value="RED97522.1"/>
    <property type="molecule type" value="Genomic_DNA"/>
</dbReference>
<evidence type="ECO:0000256" key="5">
    <source>
        <dbReference type="SAM" id="SignalP"/>
    </source>
</evidence>
<evidence type="ECO:0000256" key="3">
    <source>
        <dbReference type="ARBA" id="ARBA00022801"/>
    </source>
</evidence>
<organism evidence="8 9">
    <name type="scientific">Marinoscillum furvescens DSM 4134</name>
    <dbReference type="NCBI Taxonomy" id="1122208"/>
    <lineage>
        <taxon>Bacteria</taxon>
        <taxon>Pseudomonadati</taxon>
        <taxon>Bacteroidota</taxon>
        <taxon>Cytophagia</taxon>
        <taxon>Cytophagales</taxon>
        <taxon>Reichenbachiellaceae</taxon>
        <taxon>Marinoscillum</taxon>
    </lineage>
</organism>
<dbReference type="InterPro" id="IPR026444">
    <property type="entry name" value="Secre_tail"/>
</dbReference>
<dbReference type="Proteomes" id="UP000256779">
    <property type="component" value="Unassembled WGS sequence"/>
</dbReference>
<feature type="chain" id="PRO_5017576756" evidence="5">
    <location>
        <begin position="19"/>
        <end position="851"/>
    </location>
</feature>
<sequence>MKYALTLTLFVVCFISLAQIPDGYYDNATGLSGEELKTALYDIIKGHTEFPYSSSTTDTWDILKESDRDPNNAQNVIGVYSGFSMDADAEYNDGDGWTREHVWAKSRGDFGTELGAGTDVHHLKPEDNSTNSARSNRSFAECNEAYVDASGTYQGATGSYFSSSDFVWEPRAAVKGDIARMIFYMATRYEGENGEPDLEIVEKLVDQYTNNPEHGRLTDLLIWHEEDPVDDFEKNRNDVIYSYQKNRNPYIDHPEYVAEIWGTVAGPIVTIDKATFVPDFGSVAFGESNTQAYYLNGYKLTGDVTVSVDAPFYLSLDNSSFGQSVTLTHESNKLTESFKIYLKFEPQQEDGADYTADVTHTTEGVSAVVLSVSGSEGEAQITSILEARAAGVGALVDITGVVIGGENNSSSSRVLYDGTAGIVIRSPDNEPNETADLVLGDSVVVSGVLTEYNNLLQVNGAPMSVTLINQNAQMPEALPLTTAEVGEAYESQLVIIEDVEFADAGSTFKGGGADGNFTISDATGTLTLRIGNSGHPLVGKTIPAGKWNVVGYVGQFGSDYQISPRSTDDIQSPAGSGGDGYISIQQARFGDEGDYVSVKGIVIGGPNNSQHNRVVYDGTAGIVVRSLDESNPSADLQIGDSVMVSGGLFDYNGLLEIEKEPVTIEVLNTGNVLPDYQVITISEINNSYESEPVLLQQVRFQQSGTFQSGDYTVTDGSDEVAFVVGQSSHDLVGMEIPATPVDVYAYVSEVNGKYEIYVNSKDDVKVNSTVLYSAEPRVNLVNPNPVKSNFNISMPQEQAVSSVLIYNLNGQVVYSKNTSEKQHNIKSLKSGTYIVVVRSEDDVYFQRIIKQ</sequence>
<feature type="domain" description="DUF5689" evidence="6">
    <location>
        <begin position="396"/>
        <end position="570"/>
    </location>
</feature>
<reference evidence="8 9" key="1">
    <citation type="submission" date="2018-07" db="EMBL/GenBank/DDBJ databases">
        <title>Genomic Encyclopedia of Type Strains, Phase IV (KMG-IV): sequencing the most valuable type-strain genomes for metagenomic binning, comparative biology and taxonomic classification.</title>
        <authorList>
            <person name="Goeker M."/>
        </authorList>
    </citation>
    <scope>NUCLEOTIDE SEQUENCE [LARGE SCALE GENOMIC DNA]</scope>
    <source>
        <strain evidence="8 9">DSM 4134</strain>
    </source>
</reference>
<evidence type="ECO:0000313" key="8">
    <source>
        <dbReference type="EMBL" id="RED97522.1"/>
    </source>
</evidence>
<accession>A0A3D9L1A5</accession>
<dbReference type="PANTHER" id="PTHR33607">
    <property type="entry name" value="ENDONUCLEASE-1"/>
    <property type="match status" value="1"/>
</dbReference>
<dbReference type="Pfam" id="PF04231">
    <property type="entry name" value="Endonuclease_1"/>
    <property type="match status" value="1"/>
</dbReference>
<name>A0A3D9L1A5_MARFU</name>
<keyword evidence="9" id="KW-1185">Reference proteome</keyword>
<gene>
    <name evidence="8" type="ORF">C7460_112132</name>
</gene>
<dbReference type="AlphaFoldDB" id="A0A3D9L1A5"/>
<evidence type="ECO:0000256" key="4">
    <source>
        <dbReference type="SAM" id="MobiDB-lite"/>
    </source>
</evidence>
<evidence type="ECO:0000256" key="2">
    <source>
        <dbReference type="ARBA" id="ARBA00022722"/>
    </source>
</evidence>
<dbReference type="InterPro" id="IPR043744">
    <property type="entry name" value="DUF5689"/>
</dbReference>
<dbReference type="SUPFAM" id="SSF54060">
    <property type="entry name" value="His-Me finger endonucleases"/>
    <property type="match status" value="1"/>
</dbReference>
<dbReference type="Pfam" id="PF18942">
    <property type="entry name" value="DUF5689"/>
    <property type="match status" value="2"/>
</dbReference>
<dbReference type="InterPro" id="IPR044925">
    <property type="entry name" value="His-Me_finger_sf"/>
</dbReference>
<feature type="domain" description="DUF5689" evidence="6">
    <location>
        <begin position="596"/>
        <end position="764"/>
    </location>
</feature>
<dbReference type="InterPro" id="IPR007346">
    <property type="entry name" value="Endonuclease-I"/>
</dbReference>
<keyword evidence="3" id="KW-0378">Hydrolase</keyword>
<comment type="similarity">
    <text evidence="1">Belongs to the EndA/NucM nuclease family.</text>
</comment>
<dbReference type="NCBIfam" id="TIGR04183">
    <property type="entry name" value="Por_Secre_tail"/>
    <property type="match status" value="1"/>
</dbReference>
<dbReference type="RefSeq" id="WP_115868675.1">
    <property type="nucleotide sequence ID" value="NZ_QREG01000012.1"/>
</dbReference>
<feature type="region of interest" description="Disordered" evidence="4">
    <location>
        <begin position="116"/>
        <end position="136"/>
    </location>
</feature>
<evidence type="ECO:0000256" key="1">
    <source>
        <dbReference type="ARBA" id="ARBA00006429"/>
    </source>
</evidence>
<dbReference type="GO" id="GO:0016787">
    <property type="term" value="F:hydrolase activity"/>
    <property type="evidence" value="ECO:0007669"/>
    <property type="project" value="UniProtKB-KW"/>
</dbReference>
<comment type="caution">
    <text evidence="8">The sequence shown here is derived from an EMBL/GenBank/DDBJ whole genome shotgun (WGS) entry which is preliminary data.</text>
</comment>
<evidence type="ECO:0000259" key="7">
    <source>
        <dbReference type="Pfam" id="PF18962"/>
    </source>
</evidence>
<keyword evidence="2" id="KW-0540">Nuclease</keyword>
<feature type="domain" description="Secretion system C-terminal sorting" evidence="7">
    <location>
        <begin position="782"/>
        <end position="849"/>
    </location>
</feature>
<evidence type="ECO:0000259" key="6">
    <source>
        <dbReference type="Pfam" id="PF18942"/>
    </source>
</evidence>
<evidence type="ECO:0000313" key="9">
    <source>
        <dbReference type="Proteomes" id="UP000256779"/>
    </source>
</evidence>
<dbReference type="PANTHER" id="PTHR33607:SF2">
    <property type="entry name" value="ENDONUCLEASE-1"/>
    <property type="match status" value="1"/>
</dbReference>